<name>A0ABW3PQ06_9BACL</name>
<evidence type="ECO:0000313" key="1">
    <source>
        <dbReference type="EMBL" id="MFD1126629.1"/>
    </source>
</evidence>
<organism evidence="1 2">
    <name type="scientific">Paenibacillus provencensis</name>
    <dbReference type="NCBI Taxonomy" id="441151"/>
    <lineage>
        <taxon>Bacteria</taxon>
        <taxon>Bacillati</taxon>
        <taxon>Bacillota</taxon>
        <taxon>Bacilli</taxon>
        <taxon>Bacillales</taxon>
        <taxon>Paenibacillaceae</taxon>
        <taxon>Paenibacillus</taxon>
    </lineage>
</organism>
<protein>
    <submittedName>
        <fullName evidence="1">Uncharacterized protein</fullName>
    </submittedName>
</protein>
<gene>
    <name evidence="1" type="ORF">ACFQ3J_00375</name>
</gene>
<proteinExistence type="predicted"/>
<dbReference type="RefSeq" id="WP_251584919.1">
    <property type="nucleotide sequence ID" value="NZ_JBHTKX010000001.1"/>
</dbReference>
<comment type="caution">
    <text evidence="1">The sequence shown here is derived from an EMBL/GenBank/DDBJ whole genome shotgun (WGS) entry which is preliminary data.</text>
</comment>
<dbReference type="Proteomes" id="UP001597169">
    <property type="component" value="Unassembled WGS sequence"/>
</dbReference>
<accession>A0ABW3PQ06</accession>
<keyword evidence="2" id="KW-1185">Reference proteome</keyword>
<dbReference type="EMBL" id="JBHTKX010000001">
    <property type="protein sequence ID" value="MFD1126629.1"/>
    <property type="molecule type" value="Genomic_DNA"/>
</dbReference>
<sequence length="147" mass="15895">MAQFVKSLMNGNNNPDVDYFFVAASQSIKHGDLVQVDPTTKLLEVAEAASTTIVGIANGNITTAAGETNKKLPVVLVRDVIIRVNFSNAGTKKTFTQADKYVTKFDISNPTTVNPDDTTGGMMQVYDYDNTKLTVDVVVSRANQIFG</sequence>
<reference evidence="2" key="1">
    <citation type="journal article" date="2019" name="Int. J. Syst. Evol. Microbiol.">
        <title>The Global Catalogue of Microorganisms (GCM) 10K type strain sequencing project: providing services to taxonomists for standard genome sequencing and annotation.</title>
        <authorList>
            <consortium name="The Broad Institute Genomics Platform"/>
            <consortium name="The Broad Institute Genome Sequencing Center for Infectious Disease"/>
            <person name="Wu L."/>
            <person name="Ma J."/>
        </authorList>
    </citation>
    <scope>NUCLEOTIDE SEQUENCE [LARGE SCALE GENOMIC DNA]</scope>
    <source>
        <strain evidence="2">CCUG 53519</strain>
    </source>
</reference>
<evidence type="ECO:0000313" key="2">
    <source>
        <dbReference type="Proteomes" id="UP001597169"/>
    </source>
</evidence>